<dbReference type="PANTHER" id="PTHR33991:SF1">
    <property type="entry name" value="DNA REPAIR PROTEIN RECO"/>
    <property type="match status" value="1"/>
</dbReference>
<dbReference type="Pfam" id="PF11967">
    <property type="entry name" value="RecO_N"/>
    <property type="match status" value="1"/>
</dbReference>
<comment type="function">
    <text evidence="1 8">Involved in DNA repair and RecF pathway recombination.</text>
</comment>
<comment type="similarity">
    <text evidence="2 8">Belongs to the RecO family.</text>
</comment>
<dbReference type="GO" id="GO:0043590">
    <property type="term" value="C:bacterial nucleoid"/>
    <property type="evidence" value="ECO:0007669"/>
    <property type="project" value="TreeGrafter"/>
</dbReference>
<comment type="caution">
    <text evidence="10">The sequence shown here is derived from an EMBL/GenBank/DDBJ whole genome shotgun (WGS) entry which is preliminary data.</text>
</comment>
<dbReference type="InterPro" id="IPR022572">
    <property type="entry name" value="DNA_rep/recomb_RecO_N"/>
</dbReference>
<keyword evidence="5 8" id="KW-0233">DNA recombination</keyword>
<dbReference type="Proteomes" id="UP000445000">
    <property type="component" value="Unassembled WGS sequence"/>
</dbReference>
<evidence type="ECO:0000256" key="6">
    <source>
        <dbReference type="ARBA" id="ARBA00023204"/>
    </source>
</evidence>
<dbReference type="InterPro" id="IPR042242">
    <property type="entry name" value="RecO_C"/>
</dbReference>
<dbReference type="GO" id="GO:0006302">
    <property type="term" value="P:double-strand break repair"/>
    <property type="evidence" value="ECO:0007669"/>
    <property type="project" value="TreeGrafter"/>
</dbReference>
<protein>
    <recommendedName>
        <fullName evidence="3 8">DNA repair protein RecO</fullName>
    </recommendedName>
    <alternativeName>
        <fullName evidence="7 8">Recombination protein O</fullName>
    </alternativeName>
</protein>
<keyword evidence="6 8" id="KW-0234">DNA repair</keyword>
<keyword evidence="4 8" id="KW-0227">DNA damage</keyword>
<evidence type="ECO:0000256" key="7">
    <source>
        <dbReference type="ARBA" id="ARBA00033409"/>
    </source>
</evidence>
<dbReference type="PANTHER" id="PTHR33991">
    <property type="entry name" value="DNA REPAIR PROTEIN RECO"/>
    <property type="match status" value="1"/>
</dbReference>
<gene>
    <name evidence="8 10" type="primary">recO</name>
    <name evidence="10" type="ORF">GCM10011487_28050</name>
</gene>
<dbReference type="SUPFAM" id="SSF57863">
    <property type="entry name" value="ArfGap/RecO-like zinc finger"/>
    <property type="match status" value="1"/>
</dbReference>
<dbReference type="InterPro" id="IPR037278">
    <property type="entry name" value="ARFGAP/RecO"/>
</dbReference>
<evidence type="ECO:0000313" key="11">
    <source>
        <dbReference type="Proteomes" id="UP000445000"/>
    </source>
</evidence>
<dbReference type="HAMAP" id="MF_00201">
    <property type="entry name" value="RecO"/>
    <property type="match status" value="1"/>
</dbReference>
<dbReference type="Gene3D" id="2.40.50.140">
    <property type="entry name" value="Nucleic acid-binding proteins"/>
    <property type="match status" value="1"/>
</dbReference>
<evidence type="ECO:0000256" key="1">
    <source>
        <dbReference type="ARBA" id="ARBA00003065"/>
    </source>
</evidence>
<name>A0A829YC59_9GAMM</name>
<evidence type="ECO:0000256" key="4">
    <source>
        <dbReference type="ARBA" id="ARBA00022763"/>
    </source>
</evidence>
<dbReference type="NCBIfam" id="TIGR00613">
    <property type="entry name" value="reco"/>
    <property type="match status" value="1"/>
</dbReference>
<dbReference type="Pfam" id="PF02565">
    <property type="entry name" value="RecO_C"/>
    <property type="match status" value="1"/>
</dbReference>
<evidence type="ECO:0000256" key="3">
    <source>
        <dbReference type="ARBA" id="ARBA00021310"/>
    </source>
</evidence>
<sequence>MSDARRIQLQPAYVLHHRPYRDTSRILELFTRDHGRVSVFARGARGGAKASASLLPILQPFNRLLVSWSGRGEAGQLTGAEFDGAMTPLPADRLVHGFYLNELLLKLFARHDSHPDVFALYSQTMDRLKLEDAIRPLRLFEKRLLEAIGYGLALERDAQDGSQLDPDASYHYRMEQGPVRVEGAAESALVYSGATLLSIGREELSDPAVCTDARRLLRAALDRCLDGRELRTRHVMLALRKGK</sequence>
<keyword evidence="11" id="KW-1185">Reference proteome</keyword>
<dbReference type="SUPFAM" id="SSF50249">
    <property type="entry name" value="Nucleic acid-binding proteins"/>
    <property type="match status" value="1"/>
</dbReference>
<evidence type="ECO:0000256" key="2">
    <source>
        <dbReference type="ARBA" id="ARBA00007452"/>
    </source>
</evidence>
<feature type="domain" description="DNA replication/recombination mediator RecO N-terminal" evidence="9">
    <location>
        <begin position="10"/>
        <end position="81"/>
    </location>
</feature>
<evidence type="ECO:0000313" key="10">
    <source>
        <dbReference type="EMBL" id="GFE80805.1"/>
    </source>
</evidence>
<dbReference type="EMBL" id="BLJN01000002">
    <property type="protein sequence ID" value="GFE80805.1"/>
    <property type="molecule type" value="Genomic_DNA"/>
</dbReference>
<dbReference type="AlphaFoldDB" id="A0A829YC59"/>
<evidence type="ECO:0000256" key="8">
    <source>
        <dbReference type="HAMAP-Rule" id="MF_00201"/>
    </source>
</evidence>
<dbReference type="GO" id="GO:0006310">
    <property type="term" value="P:DNA recombination"/>
    <property type="evidence" value="ECO:0007669"/>
    <property type="project" value="UniProtKB-UniRule"/>
</dbReference>
<accession>A0A829YC59</accession>
<dbReference type="Gene3D" id="1.20.1440.120">
    <property type="entry name" value="Recombination protein O, C-terminal domain"/>
    <property type="match status" value="1"/>
</dbReference>
<dbReference type="InterPro" id="IPR003717">
    <property type="entry name" value="RecO"/>
</dbReference>
<evidence type="ECO:0000256" key="5">
    <source>
        <dbReference type="ARBA" id="ARBA00023172"/>
    </source>
</evidence>
<evidence type="ECO:0000259" key="9">
    <source>
        <dbReference type="Pfam" id="PF11967"/>
    </source>
</evidence>
<dbReference type="RefSeq" id="WP_161812440.1">
    <property type="nucleotide sequence ID" value="NZ_BLJN01000002.1"/>
</dbReference>
<reference evidence="11" key="1">
    <citation type="submission" date="2020-01" db="EMBL/GenBank/DDBJ databases">
        <title>'Steroidobacter agaridevorans' sp. nov., agar-degrading bacteria isolated from rhizosphere soils.</title>
        <authorList>
            <person name="Ikenaga M."/>
            <person name="Kataoka M."/>
            <person name="Murouchi A."/>
            <person name="Katsuragi S."/>
            <person name="Sakai M."/>
        </authorList>
    </citation>
    <scope>NUCLEOTIDE SEQUENCE [LARGE SCALE GENOMIC DNA]</scope>
    <source>
        <strain evidence="11">YU21-B</strain>
    </source>
</reference>
<dbReference type="InterPro" id="IPR012340">
    <property type="entry name" value="NA-bd_OB-fold"/>
</dbReference>
<proteinExistence type="inferred from homology"/>
<organism evidence="10 11">
    <name type="scientific">Steroidobacter agaridevorans</name>
    <dbReference type="NCBI Taxonomy" id="2695856"/>
    <lineage>
        <taxon>Bacteria</taxon>
        <taxon>Pseudomonadati</taxon>
        <taxon>Pseudomonadota</taxon>
        <taxon>Gammaproteobacteria</taxon>
        <taxon>Steroidobacterales</taxon>
        <taxon>Steroidobacteraceae</taxon>
        <taxon>Steroidobacter</taxon>
    </lineage>
</organism>